<evidence type="ECO:0000256" key="4">
    <source>
        <dbReference type="ARBA" id="ARBA00022801"/>
    </source>
</evidence>
<keyword evidence="4" id="KW-0378">Hydrolase</keyword>
<name>A0ABM1SUV7_LIMPO</name>
<dbReference type="InterPro" id="IPR009003">
    <property type="entry name" value="Peptidase_S1_PA"/>
</dbReference>
<dbReference type="SMART" id="SM00020">
    <property type="entry name" value="Tryp_SPc"/>
    <property type="match status" value="1"/>
</dbReference>
<dbReference type="PROSITE" id="PS00135">
    <property type="entry name" value="TRYPSIN_SER"/>
    <property type="match status" value="1"/>
</dbReference>
<evidence type="ECO:0000256" key="6">
    <source>
        <dbReference type="ARBA" id="ARBA00022825"/>
    </source>
</evidence>
<dbReference type="InterPro" id="IPR043504">
    <property type="entry name" value="Peptidase_S1_PA_chymotrypsin"/>
</dbReference>
<evidence type="ECO:0000256" key="5">
    <source>
        <dbReference type="ARBA" id="ARBA00022820"/>
    </source>
</evidence>
<organism evidence="9 10">
    <name type="scientific">Limulus polyphemus</name>
    <name type="common">Atlantic horseshoe crab</name>
    <dbReference type="NCBI Taxonomy" id="6850"/>
    <lineage>
        <taxon>Eukaryota</taxon>
        <taxon>Metazoa</taxon>
        <taxon>Ecdysozoa</taxon>
        <taxon>Arthropoda</taxon>
        <taxon>Chelicerata</taxon>
        <taxon>Merostomata</taxon>
        <taxon>Xiphosura</taxon>
        <taxon>Limulidae</taxon>
        <taxon>Limulus</taxon>
    </lineage>
</organism>
<keyword evidence="5" id="KW-0353">Hemolymph clotting</keyword>
<evidence type="ECO:0000256" key="2">
    <source>
        <dbReference type="ARBA" id="ARBA00022525"/>
    </source>
</evidence>
<keyword evidence="7" id="KW-1015">Disulfide bond</keyword>
<sequence length="192" mass="21873">PLFTLPQPQYWNVRLGDHHIKKKEDTEKTYNVSKVHYNAWYSKYDNDIAIMRLSEPVTVNENIRPICMPSKEDTFEGLDCVATGWGKVDFDKKGSSVLRKVNVKVFDNSVCHNAYHDKFDISIHRWHLCAGTLEGGKGTCHGDSGGPFQCKRGDKWYLAGLTSFGSGCAKRGFPDVYTRITYFLDWIALTKL</sequence>
<feature type="non-terminal residue" evidence="10">
    <location>
        <position position="1"/>
    </location>
</feature>
<dbReference type="InterPro" id="IPR050127">
    <property type="entry name" value="Serine_Proteases_S1"/>
</dbReference>
<keyword evidence="2" id="KW-0964">Secreted</keyword>
<proteinExistence type="predicted"/>
<dbReference type="SUPFAM" id="SSF50494">
    <property type="entry name" value="Trypsin-like serine proteases"/>
    <property type="match status" value="1"/>
</dbReference>
<dbReference type="PRINTS" id="PR00722">
    <property type="entry name" value="CHYMOTRYPSIN"/>
</dbReference>
<keyword evidence="9" id="KW-1185">Reference proteome</keyword>
<reference evidence="10" key="1">
    <citation type="submission" date="2025-08" db="UniProtKB">
        <authorList>
            <consortium name="RefSeq"/>
        </authorList>
    </citation>
    <scope>IDENTIFICATION</scope>
    <source>
        <tissue evidence="10">Muscle</tissue>
    </source>
</reference>
<keyword evidence="3" id="KW-0645">Protease</keyword>
<dbReference type="CDD" id="cd00190">
    <property type="entry name" value="Tryp_SPc"/>
    <property type="match status" value="1"/>
</dbReference>
<dbReference type="PANTHER" id="PTHR24264">
    <property type="entry name" value="TRYPSIN-RELATED"/>
    <property type="match status" value="1"/>
</dbReference>
<dbReference type="InterPro" id="IPR001254">
    <property type="entry name" value="Trypsin_dom"/>
</dbReference>
<dbReference type="InterPro" id="IPR033116">
    <property type="entry name" value="TRYPSIN_SER"/>
</dbReference>
<dbReference type="InterPro" id="IPR001314">
    <property type="entry name" value="Peptidase_S1A"/>
</dbReference>
<evidence type="ECO:0000256" key="7">
    <source>
        <dbReference type="ARBA" id="ARBA00023157"/>
    </source>
</evidence>
<evidence type="ECO:0000313" key="10">
    <source>
        <dbReference type="RefSeq" id="XP_022247413.1"/>
    </source>
</evidence>
<dbReference type="Proteomes" id="UP000694941">
    <property type="component" value="Unplaced"/>
</dbReference>
<evidence type="ECO:0000256" key="1">
    <source>
        <dbReference type="ARBA" id="ARBA00004613"/>
    </source>
</evidence>
<comment type="subcellular location">
    <subcellularLocation>
        <location evidence="1">Secreted</location>
    </subcellularLocation>
</comment>
<accession>A0ABM1SUV7</accession>
<evidence type="ECO:0000259" key="8">
    <source>
        <dbReference type="PROSITE" id="PS50240"/>
    </source>
</evidence>
<dbReference type="GeneID" id="106464047"/>
<dbReference type="PANTHER" id="PTHR24264:SF65">
    <property type="entry name" value="SRCR DOMAIN-CONTAINING PROTEIN"/>
    <property type="match status" value="1"/>
</dbReference>
<dbReference type="PROSITE" id="PS50240">
    <property type="entry name" value="TRYPSIN_DOM"/>
    <property type="match status" value="1"/>
</dbReference>
<dbReference type="RefSeq" id="XP_022247413.1">
    <property type="nucleotide sequence ID" value="XM_022391705.1"/>
</dbReference>
<protein>
    <submittedName>
        <fullName evidence="10">Transmembrane protease serine 3-like</fullName>
    </submittedName>
</protein>
<gene>
    <name evidence="10" type="primary">LOC106464047</name>
</gene>
<evidence type="ECO:0000313" key="9">
    <source>
        <dbReference type="Proteomes" id="UP000694941"/>
    </source>
</evidence>
<dbReference type="Gene3D" id="2.40.10.10">
    <property type="entry name" value="Trypsin-like serine proteases"/>
    <property type="match status" value="1"/>
</dbReference>
<evidence type="ECO:0000256" key="3">
    <source>
        <dbReference type="ARBA" id="ARBA00022670"/>
    </source>
</evidence>
<dbReference type="Pfam" id="PF00089">
    <property type="entry name" value="Trypsin"/>
    <property type="match status" value="1"/>
</dbReference>
<feature type="domain" description="Peptidase S1" evidence="8">
    <location>
        <begin position="1"/>
        <end position="187"/>
    </location>
</feature>
<keyword evidence="6" id="KW-0720">Serine protease</keyword>